<sequence length="285" mass="31580">MKNTRQRGVALITVLLVMALLTVLVASMLRSHQGMLGSVRQQIDASRLLQLAHAGERQALVHLKQQAATLLQVTHGGQPWAKARLLDLEQGQVRLRLEDLSGRFNIAALTARKNLDPVLLERWQRLCRALQIEAPVLDSLAGQRMLDPSQLRTLPGVDDDVMTRLRPWVVALPVNAGLNVNTALAQVLEGLEGVDASTARRLIGERPEEGFASVQQFLAQPRLVGLGINSHGLSVTSRWYRLEVRAALAGNLGYLYSDLEIDLNTHQVRVLRRVFSAQPEQMPDE</sequence>
<proteinExistence type="inferred from homology"/>
<dbReference type="InterPro" id="IPR005628">
    <property type="entry name" value="GspK"/>
</dbReference>
<comment type="caution">
    <text evidence="3">The sequence shown here is derived from an EMBL/GenBank/DDBJ whole genome shotgun (WGS) entry which is preliminary data.</text>
</comment>
<evidence type="ECO:0000313" key="3">
    <source>
        <dbReference type="EMBL" id="RII74603.1"/>
    </source>
</evidence>
<protein>
    <recommendedName>
        <fullName evidence="1">Type II secretion system protein K</fullName>
    </recommendedName>
</protein>
<dbReference type="PANTHER" id="PTHR38831:SF1">
    <property type="entry name" value="TYPE II SECRETION SYSTEM PROTEIN K-RELATED"/>
    <property type="match status" value="1"/>
</dbReference>
<gene>
    <name evidence="3" type="ORF">D0894_25420</name>
</gene>
<dbReference type="RefSeq" id="WP_119371709.1">
    <property type="nucleotide sequence ID" value="NZ_QWLL01000059.1"/>
</dbReference>
<dbReference type="SUPFAM" id="SSF158544">
    <property type="entry name" value="GspK insert domain-like"/>
    <property type="match status" value="2"/>
</dbReference>
<comment type="subcellular location">
    <subcellularLocation>
        <location evidence="1">Cell inner membrane</location>
    </subcellularLocation>
</comment>
<keyword evidence="1" id="KW-0472">Membrane</keyword>
<keyword evidence="1" id="KW-0813">Transport</keyword>
<keyword evidence="1" id="KW-0997">Cell inner membrane</keyword>
<name>A0A399LYE4_9PSED</name>
<feature type="domain" description="T2SS protein K second SAM-like" evidence="2">
    <location>
        <begin position="178"/>
        <end position="235"/>
    </location>
</feature>
<dbReference type="GO" id="GO:0005886">
    <property type="term" value="C:plasma membrane"/>
    <property type="evidence" value="ECO:0007669"/>
    <property type="project" value="UniProtKB-SubCell"/>
</dbReference>
<dbReference type="Gene3D" id="1.10.40.60">
    <property type="entry name" value="EpsJ-like"/>
    <property type="match status" value="1"/>
</dbReference>
<evidence type="ECO:0000313" key="4">
    <source>
        <dbReference type="Proteomes" id="UP000265875"/>
    </source>
</evidence>
<dbReference type="Pfam" id="PF03934">
    <property type="entry name" value="T2SSK"/>
    <property type="match status" value="1"/>
</dbReference>
<dbReference type="Proteomes" id="UP000265875">
    <property type="component" value="Unassembled WGS sequence"/>
</dbReference>
<evidence type="ECO:0000256" key="1">
    <source>
        <dbReference type="PIRNR" id="PIRNR002786"/>
    </source>
</evidence>
<dbReference type="PANTHER" id="PTHR38831">
    <property type="entry name" value="TYPE II SECRETION SYSTEM PROTEIN K"/>
    <property type="match status" value="1"/>
</dbReference>
<dbReference type="GO" id="GO:0009306">
    <property type="term" value="P:protein secretion"/>
    <property type="evidence" value="ECO:0007669"/>
    <property type="project" value="InterPro"/>
</dbReference>
<dbReference type="SUPFAM" id="SSF54523">
    <property type="entry name" value="Pili subunits"/>
    <property type="match status" value="1"/>
</dbReference>
<reference evidence="3 4" key="1">
    <citation type="submission" date="2018-08" db="EMBL/GenBank/DDBJ databases">
        <title>Draft genome sequence of the cyanotroph, Pseudomonas monteilii BCN3.</title>
        <authorList>
            <person name="Jones L.B."/>
            <person name="Kunz D.A."/>
        </authorList>
    </citation>
    <scope>NUCLEOTIDE SEQUENCE [LARGE SCALE GENOMIC DNA]</scope>
    <source>
        <strain evidence="3 4">BCN3</strain>
    </source>
</reference>
<evidence type="ECO:0000259" key="2">
    <source>
        <dbReference type="Pfam" id="PF03934"/>
    </source>
</evidence>
<keyword evidence="1" id="KW-1003">Cell membrane</keyword>
<organism evidence="3 4">
    <name type="scientific">Pseudomonas monteilii</name>
    <dbReference type="NCBI Taxonomy" id="76759"/>
    <lineage>
        <taxon>Bacteria</taxon>
        <taxon>Pseudomonadati</taxon>
        <taxon>Pseudomonadota</taxon>
        <taxon>Gammaproteobacteria</taxon>
        <taxon>Pseudomonadales</taxon>
        <taxon>Pseudomonadaceae</taxon>
        <taxon>Pseudomonas</taxon>
    </lineage>
</organism>
<dbReference type="InterPro" id="IPR049179">
    <property type="entry name" value="T2SSK_SAM-like_2nd"/>
</dbReference>
<dbReference type="EMBL" id="QWLL01000059">
    <property type="protein sequence ID" value="RII74603.1"/>
    <property type="molecule type" value="Genomic_DNA"/>
</dbReference>
<accession>A0A399LYE4</accession>
<dbReference type="Gene3D" id="3.30.1300.30">
    <property type="entry name" value="GSPII I/J protein-like"/>
    <property type="match status" value="1"/>
</dbReference>
<dbReference type="InterPro" id="IPR038072">
    <property type="entry name" value="GspK_central_sf"/>
</dbReference>
<dbReference type="InterPro" id="IPR045584">
    <property type="entry name" value="Pilin-like"/>
</dbReference>
<dbReference type="AlphaFoldDB" id="A0A399LYE4"/>
<dbReference type="PIRSF" id="PIRSF002786">
    <property type="entry name" value="XcpX"/>
    <property type="match status" value="1"/>
</dbReference>
<comment type="similarity">
    <text evidence="1">Belongs to the GSP K family.</text>
</comment>